<dbReference type="AlphaFoldDB" id="A0A4V1L2Z9"/>
<evidence type="ECO:0000313" key="2">
    <source>
        <dbReference type="EMBL" id="RXH35524.1"/>
    </source>
</evidence>
<reference evidence="2 3" key="1">
    <citation type="submission" date="2015-04" db="EMBL/GenBank/DDBJ databases">
        <title>Comparative genomics of rhizobia nodulating Arachis hypogaea in China.</title>
        <authorList>
            <person name="Li Y."/>
        </authorList>
    </citation>
    <scope>NUCLEOTIDE SEQUENCE [LARGE SCALE GENOMIC DNA]</scope>
    <source>
        <strain evidence="2 3">CCBAU 51787</strain>
    </source>
</reference>
<dbReference type="Proteomes" id="UP000290565">
    <property type="component" value="Unassembled WGS sequence"/>
</dbReference>
<evidence type="ECO:0000313" key="3">
    <source>
        <dbReference type="Proteomes" id="UP000290565"/>
    </source>
</evidence>
<proteinExistence type="predicted"/>
<gene>
    <name evidence="2" type="ORF">XH94_26200</name>
</gene>
<feature type="compositionally biased region" description="Low complexity" evidence="1">
    <location>
        <begin position="86"/>
        <end position="99"/>
    </location>
</feature>
<sequence length="121" mass="13314">MGFGKDRDMRTGRIALGVALAIGGIVAQNAAFAQEYRGTMEQQMACTPDVWRLCSDQIPDVNRIVACLQQNTPQLSSGCRAVFQSNNQAQPQPVPRNRAAPPPRYNTAPPPPPRPYYDEDD</sequence>
<dbReference type="EMBL" id="LBJM01000071">
    <property type="protein sequence ID" value="RXH35524.1"/>
    <property type="molecule type" value="Genomic_DNA"/>
</dbReference>
<protein>
    <submittedName>
        <fullName evidence="2">Uncharacterized protein</fullName>
    </submittedName>
</protein>
<evidence type="ECO:0000256" key="1">
    <source>
        <dbReference type="SAM" id="MobiDB-lite"/>
    </source>
</evidence>
<name>A0A4V1L2Z9_9BRAD</name>
<accession>A0A4V1L2Z9</accession>
<feature type="region of interest" description="Disordered" evidence="1">
    <location>
        <begin position="84"/>
        <end position="121"/>
    </location>
</feature>
<organism evidence="2 3">
    <name type="scientific">Bradyrhizobium zhanjiangense</name>
    <dbReference type="NCBI Taxonomy" id="1325107"/>
    <lineage>
        <taxon>Bacteria</taxon>
        <taxon>Pseudomonadati</taxon>
        <taxon>Pseudomonadota</taxon>
        <taxon>Alphaproteobacteria</taxon>
        <taxon>Hyphomicrobiales</taxon>
        <taxon>Nitrobacteraceae</taxon>
        <taxon>Bradyrhizobium</taxon>
    </lineage>
</organism>
<feature type="compositionally biased region" description="Pro residues" evidence="1">
    <location>
        <begin position="100"/>
        <end position="115"/>
    </location>
</feature>
<comment type="caution">
    <text evidence="2">The sequence shown here is derived from an EMBL/GenBank/DDBJ whole genome shotgun (WGS) entry which is preliminary data.</text>
</comment>